<dbReference type="InParanoid" id="A0A2K1QXG8"/>
<dbReference type="EMBL" id="NKHZ01000031">
    <property type="protein sequence ID" value="PNS19603.1"/>
    <property type="molecule type" value="Genomic_DNA"/>
</dbReference>
<feature type="transmembrane region" description="Helical" evidence="6">
    <location>
        <begin position="805"/>
        <end position="829"/>
    </location>
</feature>
<feature type="compositionally biased region" description="Polar residues" evidence="5">
    <location>
        <begin position="450"/>
        <end position="468"/>
    </location>
</feature>
<dbReference type="PANTHER" id="PTHR23502">
    <property type="entry name" value="MAJOR FACILITATOR SUPERFAMILY"/>
    <property type="match status" value="1"/>
</dbReference>
<comment type="subcellular location">
    <subcellularLocation>
        <location evidence="1">Membrane</location>
        <topology evidence="1">Multi-pass membrane protein</topology>
    </subcellularLocation>
</comment>
<gene>
    <name evidence="7" type="ORF">CAC42_7447</name>
</gene>
<feature type="compositionally biased region" description="Low complexity" evidence="5">
    <location>
        <begin position="515"/>
        <end position="537"/>
    </location>
</feature>
<feature type="transmembrane region" description="Helical" evidence="6">
    <location>
        <begin position="945"/>
        <end position="967"/>
    </location>
</feature>
<accession>A0A2K1QXG8</accession>
<dbReference type="Gene3D" id="1.20.1250.20">
    <property type="entry name" value="MFS general substrate transporter like domains"/>
    <property type="match status" value="1"/>
</dbReference>
<evidence type="ECO:0000256" key="6">
    <source>
        <dbReference type="SAM" id="Phobius"/>
    </source>
</evidence>
<dbReference type="SUPFAM" id="SSF103473">
    <property type="entry name" value="MFS general substrate transporter"/>
    <property type="match status" value="2"/>
</dbReference>
<feature type="compositionally biased region" description="Basic and acidic residues" evidence="5">
    <location>
        <begin position="16"/>
        <end position="27"/>
    </location>
</feature>
<dbReference type="GO" id="GO:0005886">
    <property type="term" value="C:plasma membrane"/>
    <property type="evidence" value="ECO:0007669"/>
    <property type="project" value="TreeGrafter"/>
</dbReference>
<keyword evidence="4 6" id="KW-0472">Membrane</keyword>
<feature type="transmembrane region" description="Helical" evidence="6">
    <location>
        <begin position="759"/>
        <end position="785"/>
    </location>
</feature>
<comment type="caution">
    <text evidence="7">The sequence shown here is derived from an EMBL/GenBank/DDBJ whole genome shotgun (WGS) entry which is preliminary data.</text>
</comment>
<feature type="transmembrane region" description="Helical" evidence="6">
    <location>
        <begin position="915"/>
        <end position="933"/>
    </location>
</feature>
<feature type="transmembrane region" description="Helical" evidence="6">
    <location>
        <begin position="244"/>
        <end position="263"/>
    </location>
</feature>
<feature type="transmembrane region" description="Helical" evidence="6">
    <location>
        <begin position="850"/>
        <end position="871"/>
    </location>
</feature>
<dbReference type="Proteomes" id="UP000243797">
    <property type="component" value="Unassembled WGS sequence"/>
</dbReference>
<feature type="region of interest" description="Disordered" evidence="5">
    <location>
        <begin position="131"/>
        <end position="163"/>
    </location>
</feature>
<reference evidence="7 8" key="1">
    <citation type="submission" date="2017-06" db="EMBL/GenBank/DDBJ databases">
        <title>Draft genome sequence of a variant of Elsinoe murrayae.</title>
        <authorList>
            <person name="Cheng Q."/>
        </authorList>
    </citation>
    <scope>NUCLEOTIDE SEQUENCE [LARGE SCALE GENOMIC DNA]</scope>
    <source>
        <strain evidence="7 8">CQ-2017a</strain>
    </source>
</reference>
<feature type="transmembrane region" description="Helical" evidence="6">
    <location>
        <begin position="302"/>
        <end position="325"/>
    </location>
</feature>
<feature type="compositionally biased region" description="Low complexity" evidence="5">
    <location>
        <begin position="489"/>
        <end position="503"/>
    </location>
</feature>
<sequence>MEPVTQEKQQSGTEPFPDHDAIPDFHIVDQSPNLAAEKEKRKQKPRKKLRFQRIRGSLASELSDGNESLWIEPEKPIEQPKKWRMGVLEDEAIGGVPGTTTLFDDDHKYKQSLGASPSAFSLHLPSFHGNIRSGLATPRTPRSPVKKRARNGKTVLEPQPDDSHNDPLNWPIWKKTFVLLCLGLFSLLGGAMATVLANGLRDDSTTFTLSHMELGLTNGLFVVGLALGAILVTPVAIIYGKRIVYLVCAWALLATSIWIAFAPDYPNLLVARLVMGISLYPVFCLVPASITEIFHLHARGSIVGIYIFLLLAGMTAGPIASAIIIDSLDWRWIFWVACIAAGLILLLATLFVPESYWDRTLQPVHTRACIRSRSRANSGRSFRSYYSHCTCPIVTPPVDPHPGKLVTYERLTAAALEDRAQAHRERAVQRYYENSVTEPQASGAIISPPLASSTSFRTAHTSPEQMTVISPRPFESPRKAPSPLSRPQSAHISSSLNAHSSSSRPCRTTAHVDFASPTTSPPSRASPPRSRSNTASSGSTLVPSRPPRPDVYHPYRPPQSSAPRRRPLSTSSDSSTYSRSSSGSSSPSSSSPPSPLSRHSQHSHSSQHATSQRPHRFSNTSSSASSASYAPTLTHHSLPTTHQDDSRPSLRLDLEQILLDRASVGGFTDHTGRSGYQNGSYSYFRTFHGASCAGLTTPGIRSAHPGFGTGFGSGGGIGGGAVYTARQRERSRESWVKGMRVWNGRFVEEGFARVMARPAVLVGCFPGLVWAACVFGVSVGLLGVMPRAVHLLFAGEEKGRGYGDVEAAVMGTATLVGVLLGTVVVGPIMDLLGTVMARRNRGVFEPEFRLVGMVLAVLSSGAGIMGFGWVIEQNRGEVIVGAFMGLIGMGCAIGATASVTYVVDCVGAAVAEGMVILTVVTSLCYGLVLNVTFDEWIESRRPKEVFLVLGAIHAAVLSTTLPMYIFGKKARAWGARKTLFEQIA</sequence>
<feature type="region of interest" description="Disordered" evidence="5">
    <location>
        <begin position="1"/>
        <end position="52"/>
    </location>
</feature>
<dbReference type="InterPro" id="IPR011701">
    <property type="entry name" value="MFS"/>
</dbReference>
<feature type="compositionally biased region" description="Polar residues" evidence="5">
    <location>
        <begin position="1"/>
        <end position="13"/>
    </location>
</feature>
<feature type="transmembrane region" description="Helical" evidence="6">
    <location>
        <begin position="177"/>
        <end position="200"/>
    </location>
</feature>
<keyword evidence="2 6" id="KW-0812">Transmembrane</keyword>
<dbReference type="PANTHER" id="PTHR23502:SF4">
    <property type="entry name" value="MAJOR FACILITATOR SUPERFAMILY (MFS) PROFILE DOMAIN-CONTAINING PROTEIN-RELATED"/>
    <property type="match status" value="1"/>
</dbReference>
<evidence type="ECO:0008006" key="9">
    <source>
        <dbReference type="Google" id="ProtNLM"/>
    </source>
</evidence>
<keyword evidence="3 6" id="KW-1133">Transmembrane helix</keyword>
<dbReference type="GO" id="GO:0022857">
    <property type="term" value="F:transmembrane transporter activity"/>
    <property type="evidence" value="ECO:0007669"/>
    <property type="project" value="InterPro"/>
</dbReference>
<keyword evidence="8" id="KW-1185">Reference proteome</keyword>
<dbReference type="InterPro" id="IPR036259">
    <property type="entry name" value="MFS_trans_sf"/>
</dbReference>
<organism evidence="7 8">
    <name type="scientific">Sphaceloma murrayae</name>
    <dbReference type="NCBI Taxonomy" id="2082308"/>
    <lineage>
        <taxon>Eukaryota</taxon>
        <taxon>Fungi</taxon>
        <taxon>Dikarya</taxon>
        <taxon>Ascomycota</taxon>
        <taxon>Pezizomycotina</taxon>
        <taxon>Dothideomycetes</taxon>
        <taxon>Dothideomycetidae</taxon>
        <taxon>Myriangiales</taxon>
        <taxon>Elsinoaceae</taxon>
        <taxon>Sphaceloma</taxon>
    </lineage>
</organism>
<name>A0A2K1QXG8_9PEZI</name>
<feature type="transmembrane region" description="Helical" evidence="6">
    <location>
        <begin position="883"/>
        <end position="903"/>
    </location>
</feature>
<feature type="transmembrane region" description="Helical" evidence="6">
    <location>
        <begin position="220"/>
        <end position="239"/>
    </location>
</feature>
<evidence type="ECO:0000256" key="4">
    <source>
        <dbReference type="ARBA" id="ARBA00023136"/>
    </source>
</evidence>
<feature type="compositionally biased region" description="Low complexity" evidence="5">
    <location>
        <begin position="558"/>
        <end position="589"/>
    </location>
</feature>
<evidence type="ECO:0000313" key="7">
    <source>
        <dbReference type="EMBL" id="PNS19603.1"/>
    </source>
</evidence>
<proteinExistence type="predicted"/>
<dbReference type="OrthoDB" id="2533084at2759"/>
<dbReference type="STRING" id="2082308.A0A2K1QXG8"/>
<evidence type="ECO:0000256" key="2">
    <source>
        <dbReference type="ARBA" id="ARBA00022692"/>
    </source>
</evidence>
<feature type="transmembrane region" description="Helical" evidence="6">
    <location>
        <begin position="331"/>
        <end position="352"/>
    </location>
</feature>
<feature type="transmembrane region" description="Helical" evidence="6">
    <location>
        <begin position="269"/>
        <end position="290"/>
    </location>
</feature>
<evidence type="ECO:0000256" key="3">
    <source>
        <dbReference type="ARBA" id="ARBA00022989"/>
    </source>
</evidence>
<feature type="compositionally biased region" description="Low complexity" evidence="5">
    <location>
        <begin position="603"/>
        <end position="612"/>
    </location>
</feature>
<evidence type="ECO:0000256" key="5">
    <source>
        <dbReference type="SAM" id="MobiDB-lite"/>
    </source>
</evidence>
<feature type="compositionally biased region" description="Low complexity" evidence="5">
    <location>
        <begin position="621"/>
        <end position="641"/>
    </location>
</feature>
<feature type="compositionally biased region" description="Basic residues" evidence="5">
    <location>
        <begin position="41"/>
        <end position="52"/>
    </location>
</feature>
<dbReference type="AlphaFoldDB" id="A0A2K1QXG8"/>
<feature type="region of interest" description="Disordered" evidence="5">
    <location>
        <begin position="443"/>
        <end position="648"/>
    </location>
</feature>
<evidence type="ECO:0000256" key="1">
    <source>
        <dbReference type="ARBA" id="ARBA00004141"/>
    </source>
</evidence>
<evidence type="ECO:0000313" key="8">
    <source>
        <dbReference type="Proteomes" id="UP000243797"/>
    </source>
</evidence>
<dbReference type="Pfam" id="PF07690">
    <property type="entry name" value="MFS_1"/>
    <property type="match status" value="1"/>
</dbReference>
<dbReference type="FunCoup" id="A0A2K1QXG8">
    <property type="interactions" value="15"/>
</dbReference>
<protein>
    <recommendedName>
        <fullName evidence="9">Major facilitator superfamily (MFS) profile domain-containing protein</fullName>
    </recommendedName>
</protein>